<evidence type="ECO:0000256" key="5">
    <source>
        <dbReference type="ARBA" id="ARBA00023136"/>
    </source>
</evidence>
<dbReference type="AlphaFoldDB" id="A0A0R3TT61"/>
<keyword evidence="6" id="KW-0675">Receptor</keyword>
<dbReference type="Proteomes" id="UP000278807">
    <property type="component" value="Unassembled WGS sequence"/>
</dbReference>
<evidence type="ECO:0000256" key="7">
    <source>
        <dbReference type="ARBA" id="ARBA00023224"/>
    </source>
</evidence>
<gene>
    <name evidence="10" type="ORF">HNAJ_LOCUS10876</name>
</gene>
<dbReference type="InterPro" id="IPR017452">
    <property type="entry name" value="GPCR_Rhodpsn_7TM"/>
</dbReference>
<feature type="transmembrane region" description="Helical" evidence="8">
    <location>
        <begin position="224"/>
        <end position="246"/>
    </location>
</feature>
<dbReference type="PANTHER" id="PTHR24240">
    <property type="entry name" value="OPSIN"/>
    <property type="match status" value="1"/>
</dbReference>
<dbReference type="InterPro" id="IPR000276">
    <property type="entry name" value="GPCR_Rhodpsn"/>
</dbReference>
<reference evidence="12" key="1">
    <citation type="submission" date="2017-02" db="UniProtKB">
        <authorList>
            <consortium name="WormBaseParasite"/>
        </authorList>
    </citation>
    <scope>IDENTIFICATION</scope>
</reference>
<sequence length="523" mass="59563">METNQLPDDRNISFRFPCRSGDLPTIFIDSTYLCVAITAVVLNILVLTGIAHISYTLNPKRFLEVRRSNNRGHPRFMVNTLRYSKSLRTTRFRTGEENDFNSYASDGASLNKEFHENPLPRSPSCPERISSLRNPQTSHTNNSVTYWLNKTNLGRKRTFKHSPQPKPRHSTALYLVYSLGLADLSNAVVTLFSITLAFWRPKHSFLAEPTGVYQIEAVKPCARLFLAALLCTSYNASLCSIASLMLDLYLGVVRPMHYRVLSKNTLLRFVFGFWGLSLILGSLHIVLPTIKFRDISSPIYQRFLLPTEPCTISRNNDHNNFCLHRGIFNLFRSGYATAGLLFILALLMITLCVLSLRKVRRDSLKRTRTMRIMASTRSVSLPTINRVNGVPINMRTVNFNVPKSIPRCTGKNLLRSAFTLLSLCALFIAFFVPSIIMDAFFTLTGKAPRLPPWIFDLVTHMPACVAMFNPIIYSLRLSDIHTGLRNFKKRLLSRTGKGFVRKHLRFHREQILVSTKLTAQLRI</sequence>
<dbReference type="GO" id="GO:0004930">
    <property type="term" value="F:G protein-coupled receptor activity"/>
    <property type="evidence" value="ECO:0007669"/>
    <property type="project" value="UniProtKB-KW"/>
</dbReference>
<feature type="transmembrane region" description="Helical" evidence="8">
    <location>
        <begin position="174"/>
        <end position="199"/>
    </location>
</feature>
<keyword evidence="3 8" id="KW-1133">Transmembrane helix</keyword>
<keyword evidence="7" id="KW-0807">Transducer</keyword>
<evidence type="ECO:0000313" key="12">
    <source>
        <dbReference type="WBParaSite" id="HNAJ_0001088201-mRNA-1"/>
    </source>
</evidence>
<reference evidence="10 11" key="2">
    <citation type="submission" date="2018-11" db="EMBL/GenBank/DDBJ databases">
        <authorList>
            <consortium name="Pathogen Informatics"/>
        </authorList>
    </citation>
    <scope>NUCLEOTIDE SEQUENCE [LARGE SCALE GENOMIC DNA]</scope>
</reference>
<organism evidence="12">
    <name type="scientific">Rodentolepis nana</name>
    <name type="common">Dwarf tapeworm</name>
    <name type="synonym">Hymenolepis nana</name>
    <dbReference type="NCBI Taxonomy" id="102285"/>
    <lineage>
        <taxon>Eukaryota</taxon>
        <taxon>Metazoa</taxon>
        <taxon>Spiralia</taxon>
        <taxon>Lophotrochozoa</taxon>
        <taxon>Platyhelminthes</taxon>
        <taxon>Cestoda</taxon>
        <taxon>Eucestoda</taxon>
        <taxon>Cyclophyllidea</taxon>
        <taxon>Hymenolepididae</taxon>
        <taxon>Rodentolepis</taxon>
    </lineage>
</organism>
<dbReference type="CDD" id="cd00637">
    <property type="entry name" value="7tm_classA_rhodopsin-like"/>
    <property type="match status" value="1"/>
</dbReference>
<evidence type="ECO:0000256" key="2">
    <source>
        <dbReference type="ARBA" id="ARBA00022692"/>
    </source>
</evidence>
<dbReference type="PROSITE" id="PS50262">
    <property type="entry name" value="G_PROTEIN_RECEP_F1_2"/>
    <property type="match status" value="1"/>
</dbReference>
<dbReference type="EMBL" id="UZAE01013266">
    <property type="protein sequence ID" value="VDO09009.1"/>
    <property type="molecule type" value="Genomic_DNA"/>
</dbReference>
<dbReference type="WBParaSite" id="HNAJ_0001088201-mRNA-1">
    <property type="protein sequence ID" value="HNAJ_0001088201-mRNA-1"/>
    <property type="gene ID" value="HNAJ_0001088201"/>
</dbReference>
<dbReference type="PRINTS" id="PR00237">
    <property type="entry name" value="GPCRRHODOPSN"/>
</dbReference>
<evidence type="ECO:0000256" key="3">
    <source>
        <dbReference type="ARBA" id="ARBA00022989"/>
    </source>
</evidence>
<proteinExistence type="predicted"/>
<keyword evidence="5 8" id="KW-0472">Membrane</keyword>
<dbReference type="OrthoDB" id="6235129at2759"/>
<dbReference type="Gene3D" id="1.20.1070.10">
    <property type="entry name" value="Rhodopsin 7-helix transmembrane proteins"/>
    <property type="match status" value="1"/>
</dbReference>
<dbReference type="Pfam" id="PF00001">
    <property type="entry name" value="7tm_1"/>
    <property type="match status" value="1"/>
</dbReference>
<feature type="transmembrane region" description="Helical" evidence="8">
    <location>
        <begin position="453"/>
        <end position="475"/>
    </location>
</feature>
<dbReference type="SUPFAM" id="SSF81321">
    <property type="entry name" value="Family A G protein-coupled receptor-like"/>
    <property type="match status" value="1"/>
</dbReference>
<keyword evidence="4" id="KW-0297">G-protein coupled receptor</keyword>
<evidence type="ECO:0000256" key="1">
    <source>
        <dbReference type="ARBA" id="ARBA00004141"/>
    </source>
</evidence>
<protein>
    <submittedName>
        <fullName evidence="12">G_PROTEIN_RECEP_F1_2 domain-containing protein</fullName>
    </submittedName>
</protein>
<evidence type="ECO:0000259" key="9">
    <source>
        <dbReference type="PROSITE" id="PS50262"/>
    </source>
</evidence>
<evidence type="ECO:0000313" key="11">
    <source>
        <dbReference type="Proteomes" id="UP000278807"/>
    </source>
</evidence>
<dbReference type="InterPro" id="IPR050125">
    <property type="entry name" value="GPCR_opsins"/>
</dbReference>
<feature type="transmembrane region" description="Helical" evidence="8">
    <location>
        <begin position="30"/>
        <end position="57"/>
    </location>
</feature>
<feature type="domain" description="G-protein coupled receptors family 1 profile" evidence="9">
    <location>
        <begin position="141"/>
        <end position="473"/>
    </location>
</feature>
<keyword evidence="11" id="KW-1185">Reference proteome</keyword>
<evidence type="ECO:0000313" key="10">
    <source>
        <dbReference type="EMBL" id="VDO09009.1"/>
    </source>
</evidence>
<name>A0A0R3TT61_RODNA</name>
<accession>A0A0R3TT61</accession>
<feature type="transmembrane region" description="Helical" evidence="8">
    <location>
        <begin position="335"/>
        <end position="356"/>
    </location>
</feature>
<evidence type="ECO:0000256" key="4">
    <source>
        <dbReference type="ARBA" id="ARBA00023040"/>
    </source>
</evidence>
<evidence type="ECO:0000256" key="8">
    <source>
        <dbReference type="SAM" id="Phobius"/>
    </source>
</evidence>
<feature type="transmembrane region" description="Helical" evidence="8">
    <location>
        <begin position="266"/>
        <end position="287"/>
    </location>
</feature>
<keyword evidence="2 8" id="KW-0812">Transmembrane</keyword>
<comment type="subcellular location">
    <subcellularLocation>
        <location evidence="1">Membrane</location>
        <topology evidence="1">Multi-pass membrane protein</topology>
    </subcellularLocation>
</comment>
<feature type="transmembrane region" description="Helical" evidence="8">
    <location>
        <begin position="417"/>
        <end position="441"/>
    </location>
</feature>
<dbReference type="GO" id="GO:0016020">
    <property type="term" value="C:membrane"/>
    <property type="evidence" value="ECO:0007669"/>
    <property type="project" value="UniProtKB-SubCell"/>
</dbReference>
<evidence type="ECO:0000256" key="6">
    <source>
        <dbReference type="ARBA" id="ARBA00023170"/>
    </source>
</evidence>